<dbReference type="Proteomes" id="UP000004277">
    <property type="component" value="Unassembled WGS sequence"/>
</dbReference>
<gene>
    <name evidence="1" type="ORF">MW7_011475</name>
</gene>
<reference evidence="1" key="1">
    <citation type="submission" date="2019-05" db="EMBL/GenBank/DDBJ databases">
        <title>Revised genome assembly of Burkholderiaceae (previously Ralstonia) sp. PBA.</title>
        <authorList>
            <person name="Gan H.M."/>
        </authorList>
    </citation>
    <scope>NUCLEOTIDE SEQUENCE</scope>
    <source>
        <strain evidence="1">PBA</strain>
    </source>
</reference>
<proteinExistence type="predicted"/>
<comment type="caution">
    <text evidence="1">The sequence shown here is derived from an EMBL/GenBank/DDBJ whole genome shotgun (WGS) entry which is preliminary data.</text>
</comment>
<feature type="non-terminal residue" evidence="1">
    <location>
        <position position="415"/>
    </location>
</feature>
<dbReference type="EMBL" id="AKCV02000020">
    <property type="protein sequence ID" value="TMS57771.1"/>
    <property type="molecule type" value="Genomic_DNA"/>
</dbReference>
<accession>A0ACD3SNM0</accession>
<sequence length="415" mass="44430">MQWFDRLPLKAKLVGSFLLVSALCGVVGTLGVFSLARVSGETDNMYSRELRGLEAVQQANIGLLYASRAQIALLSASTVSERKSGVKQIEDNLKTMADEVAASRHTFMLGAAGRAMIQEFEALSAPLQQRFLDFAKLVTQQPLDSTMFDGAVFESSDQLLKDTKALEEVLGRMVARRAEFAKNAMENAEQTYQTMRLVMVSLVAASVVVSIGLGLFLARVVGRQLGGEPAYASDIARRIAEGDLTVKVNVREQDRSSLLYAMQQMQQQLSHTVGNIKLSADSIASATQEIAAGNTDLSQRTEEQASSLEQTASSMEQLTSIVRQNADNARQASGLAVNASDIASKGGAVVHQVVGTMADINDSSRKIVDIIGVIEGIAFQTNILALNAAVEAARAGEQGRGFAVVAGEVRSLAQR</sequence>
<keyword evidence="2" id="KW-1185">Reference proteome</keyword>
<evidence type="ECO:0000313" key="2">
    <source>
        <dbReference type="Proteomes" id="UP000004277"/>
    </source>
</evidence>
<evidence type="ECO:0000313" key="1">
    <source>
        <dbReference type="EMBL" id="TMS57771.1"/>
    </source>
</evidence>
<protein>
    <submittedName>
        <fullName evidence="1">Methyl-accepting chemotaxis protein</fullName>
    </submittedName>
</protein>
<name>A0ACD3SNM0_9BURK</name>
<organism evidence="1 2">
    <name type="scientific">Imbroritus primus</name>
    <dbReference type="NCBI Taxonomy" id="3058603"/>
    <lineage>
        <taxon>Bacteria</taxon>
        <taxon>Pseudomonadati</taxon>
        <taxon>Pseudomonadota</taxon>
        <taxon>Betaproteobacteria</taxon>
        <taxon>Burkholderiales</taxon>
        <taxon>Burkholderiaceae</taxon>
        <taxon>Imbroritus</taxon>
    </lineage>
</organism>